<sequence>MNFDYLQYKYILRNKGIATESDYPYNGVDGTCWSKMSEAAAHIRGFHDVLANTVANQPVSVSVAVNRNFQSYSGGIFKGPCGTDLTDLNHAVTVIGYGTTEYGKKYWLIKNSWGESWGENGYMRLLRGSGKHGGLRSVSETMEDKLHRQEGNSSDHQLRPLNDRLVIKEVGCRDNQKVCLVIAH</sequence>
<keyword evidence="5" id="KW-1015">Disulfide bond</keyword>
<dbReference type="InterPro" id="IPR000668">
    <property type="entry name" value="Peptidase_C1A_C"/>
</dbReference>
<evidence type="ECO:0000256" key="2">
    <source>
        <dbReference type="ARBA" id="ARBA00022670"/>
    </source>
</evidence>
<name>A0AA86VNR6_9FABA</name>
<comment type="similarity">
    <text evidence="1">Belongs to the peptidase C1 family.</text>
</comment>
<keyword evidence="3" id="KW-0378">Hydrolase</keyword>
<dbReference type="AlphaFoldDB" id="A0AA86VNR6"/>
<dbReference type="InterPro" id="IPR039417">
    <property type="entry name" value="Peptidase_C1A_papain-like"/>
</dbReference>
<dbReference type="PANTHER" id="PTHR12411">
    <property type="entry name" value="CYSTEINE PROTEASE FAMILY C1-RELATED"/>
    <property type="match status" value="1"/>
</dbReference>
<keyword evidence="8" id="KW-1185">Reference proteome</keyword>
<evidence type="ECO:0000256" key="3">
    <source>
        <dbReference type="ARBA" id="ARBA00022801"/>
    </source>
</evidence>
<dbReference type="PRINTS" id="PR00705">
    <property type="entry name" value="PAPAIN"/>
</dbReference>
<feature type="domain" description="Peptidase C1A papain C-terminal" evidence="6">
    <location>
        <begin position="2"/>
        <end position="142"/>
    </location>
</feature>
<dbReference type="PROSITE" id="PS00640">
    <property type="entry name" value="THIOL_PROTEASE_ASN"/>
    <property type="match status" value="1"/>
</dbReference>
<accession>A0AA86VNR6</accession>
<evidence type="ECO:0000256" key="4">
    <source>
        <dbReference type="ARBA" id="ARBA00022807"/>
    </source>
</evidence>
<evidence type="ECO:0000256" key="5">
    <source>
        <dbReference type="ARBA" id="ARBA00023157"/>
    </source>
</evidence>
<dbReference type="InterPro" id="IPR038765">
    <property type="entry name" value="Papain-like_cys_pep_sf"/>
</dbReference>
<dbReference type="InterPro" id="IPR025660">
    <property type="entry name" value="Pept_his_AS"/>
</dbReference>
<gene>
    <name evidence="7" type="ORF">AYBTSS11_LOCUS18956</name>
</gene>
<evidence type="ECO:0000256" key="1">
    <source>
        <dbReference type="ARBA" id="ARBA00008455"/>
    </source>
</evidence>
<dbReference type="Gramene" id="rna-AYBTSS11_LOCUS18956">
    <property type="protein sequence ID" value="CAJ1961886.1"/>
    <property type="gene ID" value="gene-AYBTSS11_LOCUS18956"/>
</dbReference>
<dbReference type="GO" id="GO:0008234">
    <property type="term" value="F:cysteine-type peptidase activity"/>
    <property type="evidence" value="ECO:0007669"/>
    <property type="project" value="UniProtKB-KW"/>
</dbReference>
<proteinExistence type="inferred from homology"/>
<evidence type="ECO:0000313" key="8">
    <source>
        <dbReference type="Proteomes" id="UP001189624"/>
    </source>
</evidence>
<dbReference type="Pfam" id="PF00112">
    <property type="entry name" value="Peptidase_C1"/>
    <property type="match status" value="1"/>
</dbReference>
<dbReference type="GO" id="GO:0006508">
    <property type="term" value="P:proteolysis"/>
    <property type="evidence" value="ECO:0007669"/>
    <property type="project" value="UniProtKB-KW"/>
</dbReference>
<evidence type="ECO:0000259" key="6">
    <source>
        <dbReference type="SMART" id="SM00645"/>
    </source>
</evidence>
<dbReference type="PROSITE" id="PS00639">
    <property type="entry name" value="THIOL_PROTEASE_HIS"/>
    <property type="match status" value="1"/>
</dbReference>
<evidence type="ECO:0000313" key="7">
    <source>
        <dbReference type="EMBL" id="CAJ1961886.1"/>
    </source>
</evidence>
<dbReference type="Gene3D" id="3.90.70.10">
    <property type="entry name" value="Cysteine proteinases"/>
    <property type="match status" value="1"/>
</dbReference>
<dbReference type="SUPFAM" id="SSF54001">
    <property type="entry name" value="Cysteine proteinases"/>
    <property type="match status" value="1"/>
</dbReference>
<reference evidence="7" key="1">
    <citation type="submission" date="2023-10" db="EMBL/GenBank/DDBJ databases">
        <authorList>
            <person name="Domelevo Entfellner J.-B."/>
        </authorList>
    </citation>
    <scope>NUCLEOTIDE SEQUENCE</scope>
</reference>
<dbReference type="InterPro" id="IPR013128">
    <property type="entry name" value="Peptidase_C1A"/>
</dbReference>
<keyword evidence="2" id="KW-0645">Protease</keyword>
<dbReference type="EMBL" id="OY731403">
    <property type="protein sequence ID" value="CAJ1961886.1"/>
    <property type="molecule type" value="Genomic_DNA"/>
</dbReference>
<dbReference type="Proteomes" id="UP001189624">
    <property type="component" value="Chromosome 6"/>
</dbReference>
<keyword evidence="4" id="KW-0788">Thiol protease</keyword>
<dbReference type="CDD" id="cd02248">
    <property type="entry name" value="Peptidase_C1A"/>
    <property type="match status" value="1"/>
</dbReference>
<dbReference type="SMART" id="SM00645">
    <property type="entry name" value="Pept_C1"/>
    <property type="match status" value="1"/>
</dbReference>
<organism evidence="7 8">
    <name type="scientific">Sphenostylis stenocarpa</name>
    <dbReference type="NCBI Taxonomy" id="92480"/>
    <lineage>
        <taxon>Eukaryota</taxon>
        <taxon>Viridiplantae</taxon>
        <taxon>Streptophyta</taxon>
        <taxon>Embryophyta</taxon>
        <taxon>Tracheophyta</taxon>
        <taxon>Spermatophyta</taxon>
        <taxon>Magnoliopsida</taxon>
        <taxon>eudicotyledons</taxon>
        <taxon>Gunneridae</taxon>
        <taxon>Pentapetalae</taxon>
        <taxon>rosids</taxon>
        <taxon>fabids</taxon>
        <taxon>Fabales</taxon>
        <taxon>Fabaceae</taxon>
        <taxon>Papilionoideae</taxon>
        <taxon>50 kb inversion clade</taxon>
        <taxon>NPAAA clade</taxon>
        <taxon>indigoferoid/millettioid clade</taxon>
        <taxon>Phaseoleae</taxon>
        <taxon>Sphenostylis</taxon>
    </lineage>
</organism>
<dbReference type="InterPro" id="IPR025661">
    <property type="entry name" value="Pept_asp_AS"/>
</dbReference>
<protein>
    <recommendedName>
        <fullName evidence="6">Peptidase C1A papain C-terminal domain-containing protein</fullName>
    </recommendedName>
</protein>